<name>A0AAD6SR92_9AGAR</name>
<evidence type="ECO:0000313" key="2">
    <source>
        <dbReference type="Proteomes" id="UP001218188"/>
    </source>
</evidence>
<reference evidence="1" key="1">
    <citation type="submission" date="2023-03" db="EMBL/GenBank/DDBJ databases">
        <title>Massive genome expansion in bonnet fungi (Mycena s.s.) driven by repeated elements and novel gene families across ecological guilds.</title>
        <authorList>
            <consortium name="Lawrence Berkeley National Laboratory"/>
            <person name="Harder C.B."/>
            <person name="Miyauchi S."/>
            <person name="Viragh M."/>
            <person name="Kuo A."/>
            <person name="Thoen E."/>
            <person name="Andreopoulos B."/>
            <person name="Lu D."/>
            <person name="Skrede I."/>
            <person name="Drula E."/>
            <person name="Henrissat B."/>
            <person name="Morin E."/>
            <person name="Kohler A."/>
            <person name="Barry K."/>
            <person name="LaButti K."/>
            <person name="Morin E."/>
            <person name="Salamov A."/>
            <person name="Lipzen A."/>
            <person name="Mereny Z."/>
            <person name="Hegedus B."/>
            <person name="Baldrian P."/>
            <person name="Stursova M."/>
            <person name="Weitz H."/>
            <person name="Taylor A."/>
            <person name="Grigoriev I.V."/>
            <person name="Nagy L.G."/>
            <person name="Martin F."/>
            <person name="Kauserud H."/>
        </authorList>
    </citation>
    <scope>NUCLEOTIDE SEQUENCE</scope>
    <source>
        <strain evidence="1">CBHHK200</strain>
    </source>
</reference>
<proteinExistence type="predicted"/>
<gene>
    <name evidence="1" type="ORF">C8F04DRAFT_1185625</name>
</gene>
<comment type="caution">
    <text evidence="1">The sequence shown here is derived from an EMBL/GenBank/DDBJ whole genome shotgun (WGS) entry which is preliminary data.</text>
</comment>
<evidence type="ECO:0000313" key="1">
    <source>
        <dbReference type="EMBL" id="KAJ7031691.1"/>
    </source>
</evidence>
<organism evidence="1 2">
    <name type="scientific">Mycena alexandri</name>
    <dbReference type="NCBI Taxonomy" id="1745969"/>
    <lineage>
        <taxon>Eukaryota</taxon>
        <taxon>Fungi</taxon>
        <taxon>Dikarya</taxon>
        <taxon>Basidiomycota</taxon>
        <taxon>Agaricomycotina</taxon>
        <taxon>Agaricomycetes</taxon>
        <taxon>Agaricomycetidae</taxon>
        <taxon>Agaricales</taxon>
        <taxon>Marasmiineae</taxon>
        <taxon>Mycenaceae</taxon>
        <taxon>Mycena</taxon>
    </lineage>
</organism>
<accession>A0AAD6SR92</accession>
<keyword evidence="2" id="KW-1185">Reference proteome</keyword>
<protein>
    <submittedName>
        <fullName evidence="1">Uncharacterized protein</fullName>
    </submittedName>
</protein>
<sequence length="171" mass="18728">MALTKTNIRHDAYGSSTRFWLSDHTPGTGVHGHPHAEYGNHCHGRKTHILKLRKEVRATEYGNWAPRAATLQSVAPPSVGPTKVNLGQSFNKEASRVVVEQAVKLLNGQQPNLAACNSWLGPQTQIRARSTTPIVTEGLSDLIITTPQFILTIFTTRTPTELKLLGRTTTA</sequence>
<dbReference type="EMBL" id="JARJCM010000079">
    <property type="protein sequence ID" value="KAJ7031691.1"/>
    <property type="molecule type" value="Genomic_DNA"/>
</dbReference>
<dbReference type="Proteomes" id="UP001218188">
    <property type="component" value="Unassembled WGS sequence"/>
</dbReference>
<dbReference type="AlphaFoldDB" id="A0AAD6SR92"/>